<organism evidence="2 3">
    <name type="scientific">Halogranum rubrum</name>
    <dbReference type="NCBI Taxonomy" id="553466"/>
    <lineage>
        <taxon>Archaea</taxon>
        <taxon>Methanobacteriati</taxon>
        <taxon>Methanobacteriota</taxon>
        <taxon>Stenosarchaea group</taxon>
        <taxon>Halobacteria</taxon>
        <taxon>Halobacteriales</taxon>
        <taxon>Haloferacaceae</taxon>
    </lineage>
</organism>
<protein>
    <recommendedName>
        <fullName evidence="1">DUF8116 domain-containing protein</fullName>
    </recommendedName>
</protein>
<sequence length="246" mass="28260">MTVISLLRLDSPADFADWYRVGAEYVLTVSEGMGFETGTFEADFREATNAMRDGDTALRPELARSVAADLLADAVFSDPFCEWMPLWYELALAPFVQAADYRLRRVAREYATGLDHVSVPRFSRPRDVYVDGRSALAHVDGFVDQFVFADALLHLEWYDYVARESGIDVPRSLVERTRRETVDYYTGRREGLSEDVRRFQELLFADDVWVRDIDDAYGLDSALFGVWERILRDERRRLAAMAPKSE</sequence>
<dbReference type="STRING" id="553466.SAMN04487950_1715"/>
<proteinExistence type="predicted"/>
<evidence type="ECO:0000259" key="1">
    <source>
        <dbReference type="Pfam" id="PF26426"/>
    </source>
</evidence>
<dbReference type="EMBL" id="FOTC01000002">
    <property type="protein sequence ID" value="SFK97935.1"/>
    <property type="molecule type" value="Genomic_DNA"/>
</dbReference>
<accession>A0A1I4DWX5</accession>
<evidence type="ECO:0000313" key="2">
    <source>
        <dbReference type="EMBL" id="SFK97935.1"/>
    </source>
</evidence>
<dbReference type="Proteomes" id="UP000199607">
    <property type="component" value="Unassembled WGS sequence"/>
</dbReference>
<dbReference type="InterPro" id="IPR058429">
    <property type="entry name" value="DUF8116"/>
</dbReference>
<dbReference type="Pfam" id="PF26426">
    <property type="entry name" value="DUF8116"/>
    <property type="match status" value="1"/>
</dbReference>
<dbReference type="AlphaFoldDB" id="A0A1I4DWX5"/>
<evidence type="ECO:0000313" key="3">
    <source>
        <dbReference type="Proteomes" id="UP000199607"/>
    </source>
</evidence>
<gene>
    <name evidence="2" type="ORF">SAMN04487950_1715</name>
</gene>
<dbReference type="RefSeq" id="WP_089868478.1">
    <property type="nucleotide sequence ID" value="NZ_FOTC01000002.1"/>
</dbReference>
<keyword evidence="3" id="KW-1185">Reference proteome</keyword>
<name>A0A1I4DWX5_9EURY</name>
<feature type="domain" description="DUF8116" evidence="1">
    <location>
        <begin position="1"/>
        <end position="240"/>
    </location>
</feature>
<reference evidence="3" key="1">
    <citation type="submission" date="2016-10" db="EMBL/GenBank/DDBJ databases">
        <authorList>
            <person name="Varghese N."/>
            <person name="Submissions S."/>
        </authorList>
    </citation>
    <scope>NUCLEOTIDE SEQUENCE [LARGE SCALE GENOMIC DNA]</scope>
    <source>
        <strain evidence="3">CGMCC 1.7738</strain>
    </source>
</reference>